<evidence type="ECO:0000256" key="1">
    <source>
        <dbReference type="ARBA" id="ARBA00009690"/>
    </source>
</evidence>
<dbReference type="SUPFAM" id="SSF55307">
    <property type="entry name" value="Tubulin C-terminal domain-like"/>
    <property type="match status" value="1"/>
</dbReference>
<dbReference type="InterPro" id="IPR000158">
    <property type="entry name" value="Cell_div_FtsZ"/>
</dbReference>
<comment type="similarity">
    <text evidence="1 5 7">Belongs to the FtsZ family.</text>
</comment>
<dbReference type="PRINTS" id="PR00423">
    <property type="entry name" value="CELLDVISFTSZ"/>
</dbReference>
<evidence type="ECO:0000256" key="2">
    <source>
        <dbReference type="ARBA" id="ARBA00022741"/>
    </source>
</evidence>
<feature type="binding site" evidence="5">
    <location>
        <position position="199"/>
    </location>
    <ligand>
        <name>GTP</name>
        <dbReference type="ChEBI" id="CHEBI:37565"/>
    </ligand>
</feature>
<proteinExistence type="inferred from homology"/>
<dbReference type="InterPro" id="IPR024757">
    <property type="entry name" value="FtsZ_C"/>
</dbReference>
<dbReference type="CDD" id="cd02201">
    <property type="entry name" value="FtsZ_type1"/>
    <property type="match status" value="1"/>
</dbReference>
<evidence type="ECO:0000256" key="3">
    <source>
        <dbReference type="ARBA" id="ARBA00023134"/>
    </source>
</evidence>
<feature type="binding site" evidence="5">
    <location>
        <position position="151"/>
    </location>
    <ligand>
        <name>GTP</name>
        <dbReference type="ChEBI" id="CHEBI:37565"/>
    </ligand>
</feature>
<dbReference type="SMART" id="SM00865">
    <property type="entry name" value="Tubulin_C"/>
    <property type="match status" value="1"/>
</dbReference>
<dbReference type="Gene3D" id="3.40.50.1440">
    <property type="entry name" value="Tubulin/FtsZ, GTPase domain"/>
    <property type="match status" value="1"/>
</dbReference>
<dbReference type="Pfam" id="PF12327">
    <property type="entry name" value="FtsZ_C"/>
    <property type="match status" value="1"/>
</dbReference>
<feature type="region of interest" description="Disordered" evidence="8">
    <location>
        <begin position="345"/>
        <end position="527"/>
    </location>
</feature>
<dbReference type="SUPFAM" id="SSF52490">
    <property type="entry name" value="Tubulin nucleotide-binding domain-like"/>
    <property type="match status" value="1"/>
</dbReference>
<evidence type="ECO:0000313" key="12">
    <source>
        <dbReference type="Proteomes" id="UP000823913"/>
    </source>
</evidence>
<keyword evidence="4 5" id="KW-0717">Septation</keyword>
<reference evidence="11" key="1">
    <citation type="submission" date="2020-10" db="EMBL/GenBank/DDBJ databases">
        <authorList>
            <person name="Gilroy R."/>
        </authorList>
    </citation>
    <scope>NUCLEOTIDE SEQUENCE</scope>
    <source>
        <strain evidence="11">ChiW16-3235</strain>
    </source>
</reference>
<keyword evidence="3 5" id="KW-0342">GTP-binding</keyword>
<dbReference type="NCBIfam" id="TIGR00065">
    <property type="entry name" value="ftsZ"/>
    <property type="match status" value="1"/>
</dbReference>
<evidence type="ECO:0000256" key="6">
    <source>
        <dbReference type="NCBIfam" id="TIGR00065"/>
    </source>
</evidence>
<organism evidence="11 12">
    <name type="scientific">Candidatus Coproplasma avicola</name>
    <dbReference type="NCBI Taxonomy" id="2840744"/>
    <lineage>
        <taxon>Bacteria</taxon>
        <taxon>Bacillati</taxon>
        <taxon>Bacillota</taxon>
        <taxon>Clostridia</taxon>
        <taxon>Eubacteriales</taxon>
        <taxon>Candidatus Coproplasma</taxon>
    </lineage>
</organism>
<comment type="function">
    <text evidence="5 7">Essential cell division protein that forms a contractile ring structure (Z ring) at the future cell division site. The regulation of the ring assembly controls the timing and the location of cell division. One of the functions of the FtsZ ring is to recruit other cell division proteins to the septum to produce a new cell wall between the dividing cells. Binds GTP and shows GTPase activity.</text>
</comment>
<dbReference type="InterPro" id="IPR003008">
    <property type="entry name" value="Tubulin_FtsZ_GTPase"/>
</dbReference>
<feature type="compositionally biased region" description="Basic and acidic residues" evidence="8">
    <location>
        <begin position="502"/>
        <end position="511"/>
    </location>
</feature>
<feature type="binding site" evidence="5">
    <location>
        <position position="155"/>
    </location>
    <ligand>
        <name>GTP</name>
        <dbReference type="ChEBI" id="CHEBI:37565"/>
    </ligand>
</feature>
<dbReference type="Pfam" id="PF00091">
    <property type="entry name" value="Tubulin"/>
    <property type="match status" value="1"/>
</dbReference>
<dbReference type="InterPro" id="IPR036525">
    <property type="entry name" value="Tubulin/FtsZ_GTPase_sf"/>
</dbReference>
<evidence type="ECO:0000256" key="4">
    <source>
        <dbReference type="ARBA" id="ARBA00023210"/>
    </source>
</evidence>
<keyword evidence="2 5" id="KW-0547">Nucleotide-binding</keyword>
<evidence type="ECO:0000259" key="9">
    <source>
        <dbReference type="SMART" id="SM00864"/>
    </source>
</evidence>
<keyword evidence="5 7" id="KW-0131">Cell cycle</keyword>
<evidence type="ECO:0000259" key="10">
    <source>
        <dbReference type="SMART" id="SM00865"/>
    </source>
</evidence>
<dbReference type="FunFam" id="3.40.50.1440:FF:000001">
    <property type="entry name" value="Cell division protein FtsZ"/>
    <property type="match status" value="1"/>
</dbReference>
<dbReference type="AlphaFoldDB" id="A0A9D1E604"/>
<comment type="caution">
    <text evidence="11">The sequence shown here is derived from an EMBL/GenBank/DDBJ whole genome shotgun (WGS) entry which is preliminary data.</text>
</comment>
<dbReference type="InterPro" id="IPR018316">
    <property type="entry name" value="Tubulin/FtsZ_2-layer-sand-dom"/>
</dbReference>
<dbReference type="EMBL" id="DVHK01000076">
    <property type="protein sequence ID" value="HIR67075.1"/>
    <property type="molecule type" value="Genomic_DNA"/>
</dbReference>
<dbReference type="GO" id="GO:0043093">
    <property type="term" value="P:FtsZ-dependent cytokinesis"/>
    <property type="evidence" value="ECO:0007669"/>
    <property type="project" value="UniProtKB-UniRule"/>
</dbReference>
<dbReference type="PANTHER" id="PTHR30314">
    <property type="entry name" value="CELL DIVISION PROTEIN FTSZ-RELATED"/>
    <property type="match status" value="1"/>
</dbReference>
<dbReference type="GO" id="GO:0051258">
    <property type="term" value="P:protein polymerization"/>
    <property type="evidence" value="ECO:0007669"/>
    <property type="project" value="UniProtKB-UniRule"/>
</dbReference>
<comment type="subunit">
    <text evidence="5">Homodimer. Polymerizes to form a dynamic ring structure in a strictly GTP-dependent manner. Interacts directly with several other division proteins.</text>
</comment>
<feature type="domain" description="Tubulin/FtsZ 2-layer sandwich" evidence="10">
    <location>
        <begin position="219"/>
        <end position="336"/>
    </location>
</feature>
<dbReference type="PROSITE" id="PS01135">
    <property type="entry name" value="FTSZ_2"/>
    <property type="match status" value="1"/>
</dbReference>
<dbReference type="GO" id="GO:0005525">
    <property type="term" value="F:GTP binding"/>
    <property type="evidence" value="ECO:0007669"/>
    <property type="project" value="UniProtKB-UniRule"/>
</dbReference>
<keyword evidence="5 7" id="KW-0132">Cell division</keyword>
<evidence type="ECO:0000256" key="7">
    <source>
        <dbReference type="RuleBase" id="RU000631"/>
    </source>
</evidence>
<dbReference type="GO" id="GO:0032153">
    <property type="term" value="C:cell division site"/>
    <property type="evidence" value="ECO:0007669"/>
    <property type="project" value="UniProtKB-UniRule"/>
</dbReference>
<sequence length="527" mass="56439">MFNDQYNDQYNDQPLPVNNISGKAKIKVIGVGGAGNNAVNRMLEAGIDSAEYIVVNTDSQILALSPCANKVQIGAQLTKGLGAGADPDIGRAAAEESKDVLTELIKGTDLLFITAGMGGGTGTGAAPVIAKIARDMKILTVAVVTEPFAFEGKKRMENTVKGLENLKKYVDTLVIIPNDKIKTVVQKNTPMVEALRVADEILKQGIKGIAELIVNPALINLDFADVKTVLKDKGIAHLGVGVAKGDNRIIEAVRVAVNCPLLETTIEGARGVILNVVGGTDLTFDEVADAAELVRSVVDASANIIFGARIDPNVQDEVEITVIATGFPGFDNKREEEQQRAYTTGQLYTNQSYSSRMPINNDPYFGQRTPYQASPLYQAPGQQQYYPQQGQPYGQAPAYPQQGQPVQQPQTMQQPQRSAQPSQAAQSSQQTSAQPASAPQGVQMPQAPQMPQSPRIPQAPQAPQAQQSQSQPAQPSQSAGGYVPMPSMPAQPHFSQPSEDVTIERPADKSVPKFARLLKNLGRHGDE</sequence>
<evidence type="ECO:0000313" key="11">
    <source>
        <dbReference type="EMBL" id="HIR67075.1"/>
    </source>
</evidence>
<comment type="subcellular location">
    <subcellularLocation>
        <location evidence="5">Cytoplasm</location>
    </subcellularLocation>
    <text evidence="5">Assembles at midcell at the inner surface of the cytoplasmic membrane.</text>
</comment>
<keyword evidence="5" id="KW-0963">Cytoplasm</keyword>
<feature type="compositionally biased region" description="Low complexity" evidence="8">
    <location>
        <begin position="378"/>
        <end position="479"/>
    </location>
</feature>
<dbReference type="InterPro" id="IPR008280">
    <property type="entry name" value="Tub_FtsZ_C"/>
</dbReference>
<dbReference type="InterPro" id="IPR020805">
    <property type="entry name" value="Cell_div_FtsZ_CS"/>
</dbReference>
<dbReference type="PROSITE" id="PS01134">
    <property type="entry name" value="FTSZ_1"/>
    <property type="match status" value="1"/>
</dbReference>
<feature type="domain" description="Tubulin/FtsZ GTPase" evidence="9">
    <location>
        <begin position="25"/>
        <end position="217"/>
    </location>
</feature>
<feature type="binding site" evidence="5">
    <location>
        <begin position="33"/>
        <end position="37"/>
    </location>
    <ligand>
        <name>GTP</name>
        <dbReference type="ChEBI" id="CHEBI:37565"/>
    </ligand>
</feature>
<reference evidence="11" key="2">
    <citation type="journal article" date="2021" name="PeerJ">
        <title>Extensive microbial diversity within the chicken gut microbiome revealed by metagenomics and culture.</title>
        <authorList>
            <person name="Gilroy R."/>
            <person name="Ravi A."/>
            <person name="Getino M."/>
            <person name="Pursley I."/>
            <person name="Horton D.L."/>
            <person name="Alikhan N.F."/>
            <person name="Baker D."/>
            <person name="Gharbi K."/>
            <person name="Hall N."/>
            <person name="Watson M."/>
            <person name="Adriaenssens E.M."/>
            <person name="Foster-Nyarko E."/>
            <person name="Jarju S."/>
            <person name="Secka A."/>
            <person name="Antonio M."/>
            <person name="Oren A."/>
            <person name="Chaudhuri R.R."/>
            <person name="La Ragione R."/>
            <person name="Hildebrand F."/>
            <person name="Pallen M.J."/>
        </authorList>
    </citation>
    <scope>NUCLEOTIDE SEQUENCE</scope>
    <source>
        <strain evidence="11">ChiW16-3235</strain>
    </source>
</reference>
<protein>
    <recommendedName>
        <fullName evidence="5 6">Cell division protein FtsZ</fullName>
    </recommendedName>
</protein>
<dbReference type="HAMAP" id="MF_00909">
    <property type="entry name" value="FtsZ"/>
    <property type="match status" value="1"/>
</dbReference>
<feature type="compositionally biased region" description="Polar residues" evidence="8">
    <location>
        <begin position="345"/>
        <end position="358"/>
    </location>
</feature>
<dbReference type="GO" id="GO:0003924">
    <property type="term" value="F:GTPase activity"/>
    <property type="evidence" value="ECO:0007669"/>
    <property type="project" value="UniProtKB-UniRule"/>
</dbReference>
<dbReference type="GO" id="GO:0000917">
    <property type="term" value="P:division septum assembly"/>
    <property type="evidence" value="ECO:0007669"/>
    <property type="project" value="UniProtKB-KW"/>
</dbReference>
<name>A0A9D1E604_9FIRM</name>
<dbReference type="GO" id="GO:0005737">
    <property type="term" value="C:cytoplasm"/>
    <property type="evidence" value="ECO:0007669"/>
    <property type="project" value="UniProtKB-SubCell"/>
</dbReference>
<dbReference type="PANTHER" id="PTHR30314:SF3">
    <property type="entry name" value="MITOCHONDRIAL DIVISION PROTEIN FSZA"/>
    <property type="match status" value="1"/>
</dbReference>
<feature type="binding site" evidence="5">
    <location>
        <begin position="120"/>
        <end position="122"/>
    </location>
    <ligand>
        <name>GTP</name>
        <dbReference type="ChEBI" id="CHEBI:37565"/>
    </ligand>
</feature>
<evidence type="ECO:0000256" key="8">
    <source>
        <dbReference type="SAM" id="MobiDB-lite"/>
    </source>
</evidence>
<gene>
    <name evidence="5 11" type="primary">ftsZ</name>
    <name evidence="11" type="ORF">IAB94_03375</name>
</gene>
<dbReference type="InterPro" id="IPR045061">
    <property type="entry name" value="FtsZ/CetZ"/>
</dbReference>
<dbReference type="SMART" id="SM00864">
    <property type="entry name" value="Tubulin"/>
    <property type="match status" value="1"/>
</dbReference>
<evidence type="ECO:0000256" key="5">
    <source>
        <dbReference type="HAMAP-Rule" id="MF_00909"/>
    </source>
</evidence>
<accession>A0A9D1E604</accession>
<dbReference type="Proteomes" id="UP000823913">
    <property type="component" value="Unassembled WGS sequence"/>
</dbReference>